<feature type="coiled-coil region" evidence="1">
    <location>
        <begin position="25"/>
        <end position="52"/>
    </location>
</feature>
<reference evidence="3" key="1">
    <citation type="journal article" date="2013" name="Genome Biol.">
        <title>Draft genome of the mountain pine beetle, Dendroctonus ponderosae Hopkins, a major forest pest.</title>
        <authorList>
            <person name="Keeling C.I."/>
            <person name="Yuen M.M."/>
            <person name="Liao N.Y."/>
            <person name="Docking T.R."/>
            <person name="Chan S.K."/>
            <person name="Taylor G.A."/>
            <person name="Palmquist D.L."/>
            <person name="Jackman S.D."/>
            <person name="Nguyen A."/>
            <person name="Li M."/>
            <person name="Henderson H."/>
            <person name="Janes J.K."/>
            <person name="Zhao Y."/>
            <person name="Pandoh P."/>
            <person name="Moore R."/>
            <person name="Sperling F.A."/>
            <person name="Huber D.P."/>
            <person name="Birol I."/>
            <person name="Jones S.J."/>
            <person name="Bohlmann J."/>
        </authorList>
    </citation>
    <scope>NUCLEOTIDE SEQUENCE</scope>
</reference>
<dbReference type="OMA" id="CENRENG"/>
<evidence type="ECO:0000256" key="2">
    <source>
        <dbReference type="SAM" id="MobiDB-lite"/>
    </source>
</evidence>
<feature type="non-terminal residue" evidence="3">
    <location>
        <position position="1"/>
    </location>
</feature>
<dbReference type="OrthoDB" id="6372889at2759"/>
<proteinExistence type="predicted"/>
<dbReference type="AlphaFoldDB" id="N6TTX7"/>
<accession>N6TTX7</accession>
<evidence type="ECO:0000313" key="3">
    <source>
        <dbReference type="EMBL" id="ENN81493.1"/>
    </source>
</evidence>
<dbReference type="HOGENOM" id="CLU_410130_0_0_1"/>
<feature type="compositionally biased region" description="Basic residues" evidence="2">
    <location>
        <begin position="624"/>
        <end position="634"/>
    </location>
</feature>
<sequence>SFQSVLYAIEERLRNLDHIYSVQLSETLHAKLDQYNRKLDSLDTKIIRLEAMVMMNLDRLSENISTKNHKDDMARTQIYNKLETMHDGLNERLDAMDRKCEASMEKIQKKVDSTEKRLERMEEDMLQRNMDTEAELSEALGILETLKSSSTEMDLRVANISSDLKDTLQQASMIDNLNTSMYDLFEDFNSSMSRQFLFLQDRSTASIDATEDTNTALTSMRVELKEDFNAYANKVADMNADIWKRNDLAEEALKAIEAIANSTKSELQNGIRALMLQIGKGTGKGIISANDKNAMESLKRGVNLSLEKIITNQELFLESCHRVQMDESQIESEISMMLGKLIDMLESKISIVLKDVKSIDKTLKSHDSRMQRSLHQANTNIVSLYDRTTKAYDNVDKELHNIKLNLESLFVFVENSLPGPKEINTKEDILNNISLNISKLLHFLNNNSTELSTKWDQLENQFSENKVTVDKVLSHIKNVTDMALNEGLTQDIHLTKDIYKAVGEIKLILANLQKTGFNCENRENGVVQKNSSRPKNCTDYGDLIDIRTGEISCNDPEISPGANEDLDKKIFDIFGSPPAALVPNTHRVVYPSSTINQGHYNQRWPHFSNAEFVNEHVAIAIKQGHHHRRFKPKLQSRAGDDEQDEEFDDSATEETTIGFTTEIPSTTESVVGTTVAAEITTTA</sequence>
<feature type="coiled-coil region" evidence="1">
    <location>
        <begin position="79"/>
        <end position="124"/>
    </location>
</feature>
<feature type="region of interest" description="Disordered" evidence="2">
    <location>
        <begin position="624"/>
        <end position="661"/>
    </location>
</feature>
<feature type="compositionally biased region" description="Acidic residues" evidence="2">
    <location>
        <begin position="641"/>
        <end position="652"/>
    </location>
</feature>
<evidence type="ECO:0000256" key="1">
    <source>
        <dbReference type="SAM" id="Coils"/>
    </source>
</evidence>
<keyword evidence="1" id="KW-0175">Coiled coil</keyword>
<name>N6TTX7_DENPD</name>
<protein>
    <submittedName>
        <fullName evidence="3">Uncharacterized protein</fullName>
    </submittedName>
</protein>
<organism evidence="3">
    <name type="scientific">Dendroctonus ponderosae</name>
    <name type="common">Mountain pine beetle</name>
    <dbReference type="NCBI Taxonomy" id="77166"/>
    <lineage>
        <taxon>Eukaryota</taxon>
        <taxon>Metazoa</taxon>
        <taxon>Ecdysozoa</taxon>
        <taxon>Arthropoda</taxon>
        <taxon>Hexapoda</taxon>
        <taxon>Insecta</taxon>
        <taxon>Pterygota</taxon>
        <taxon>Neoptera</taxon>
        <taxon>Endopterygota</taxon>
        <taxon>Coleoptera</taxon>
        <taxon>Polyphaga</taxon>
        <taxon>Cucujiformia</taxon>
        <taxon>Curculionidae</taxon>
        <taxon>Scolytinae</taxon>
        <taxon>Dendroctonus</taxon>
    </lineage>
</organism>
<dbReference type="EMBL" id="KB740085">
    <property type="protein sequence ID" value="ENN81493.1"/>
    <property type="molecule type" value="Genomic_DNA"/>
</dbReference>
<gene>
    <name evidence="3" type="ORF">YQE_02022</name>
</gene>